<name>A0A919FEX2_9ACTN</name>
<dbReference type="AlphaFoldDB" id="A0A919FEX2"/>
<dbReference type="GeneID" id="95351910"/>
<accession>A0A919FEX2</accession>
<dbReference type="EMBL" id="BNBO01000005">
    <property type="protein sequence ID" value="GHH63961.1"/>
    <property type="molecule type" value="Genomic_DNA"/>
</dbReference>
<dbReference type="InterPro" id="IPR027381">
    <property type="entry name" value="LytR/CpsA/Psr_C"/>
</dbReference>
<dbReference type="Pfam" id="PF13399">
    <property type="entry name" value="LytR_C"/>
    <property type="match status" value="1"/>
</dbReference>
<feature type="domain" description="LytR/CpsA/Psr regulator C-terminal" evidence="5">
    <location>
        <begin position="409"/>
        <end position="492"/>
    </location>
</feature>
<evidence type="ECO:0000256" key="3">
    <source>
        <dbReference type="SAM" id="Phobius"/>
    </source>
</evidence>
<evidence type="ECO:0000259" key="5">
    <source>
        <dbReference type="Pfam" id="PF13399"/>
    </source>
</evidence>
<evidence type="ECO:0000313" key="6">
    <source>
        <dbReference type="EMBL" id="GHH63961.1"/>
    </source>
</evidence>
<dbReference type="Pfam" id="PF03816">
    <property type="entry name" value="LytR_cpsA_psr"/>
    <property type="match status" value="1"/>
</dbReference>
<gene>
    <name evidence="6" type="ORF">GCM10018781_14140</name>
</gene>
<proteinExistence type="inferred from homology"/>
<dbReference type="PANTHER" id="PTHR33392">
    <property type="entry name" value="POLYISOPRENYL-TEICHOIC ACID--PEPTIDOGLYCAN TEICHOIC ACID TRANSFERASE TAGU"/>
    <property type="match status" value="1"/>
</dbReference>
<protein>
    <recommendedName>
        <fullName evidence="8">Transcriptional regulator</fullName>
    </recommendedName>
</protein>
<evidence type="ECO:0000313" key="7">
    <source>
        <dbReference type="Proteomes" id="UP000617734"/>
    </source>
</evidence>
<comment type="caution">
    <text evidence="6">The sequence shown here is derived from an EMBL/GenBank/DDBJ whole genome shotgun (WGS) entry which is preliminary data.</text>
</comment>
<dbReference type="NCBIfam" id="TIGR00350">
    <property type="entry name" value="lytR_cpsA_psr"/>
    <property type="match status" value="1"/>
</dbReference>
<dbReference type="RefSeq" id="WP_190209924.1">
    <property type="nucleotide sequence ID" value="NZ_BNBO01000005.1"/>
</dbReference>
<feature type="compositionally biased region" description="Low complexity" evidence="2">
    <location>
        <begin position="349"/>
        <end position="403"/>
    </location>
</feature>
<keyword evidence="3" id="KW-0472">Membrane</keyword>
<evidence type="ECO:0008006" key="8">
    <source>
        <dbReference type="Google" id="ProtNLM"/>
    </source>
</evidence>
<feature type="region of interest" description="Disordered" evidence="2">
    <location>
        <begin position="495"/>
        <end position="535"/>
    </location>
</feature>
<dbReference type="PANTHER" id="PTHR33392:SF6">
    <property type="entry name" value="POLYISOPRENYL-TEICHOIC ACID--PEPTIDOGLYCAN TEICHOIC ACID TRANSFERASE TAGU"/>
    <property type="match status" value="1"/>
</dbReference>
<dbReference type="InterPro" id="IPR004474">
    <property type="entry name" value="LytR_CpsA_psr"/>
</dbReference>
<evidence type="ECO:0000259" key="4">
    <source>
        <dbReference type="Pfam" id="PF03816"/>
    </source>
</evidence>
<reference evidence="6" key="2">
    <citation type="submission" date="2020-09" db="EMBL/GenBank/DDBJ databases">
        <authorList>
            <person name="Sun Q."/>
            <person name="Ohkuma M."/>
        </authorList>
    </citation>
    <scope>NUCLEOTIDE SEQUENCE</scope>
    <source>
        <strain evidence="6">JCM 4646</strain>
    </source>
</reference>
<feature type="domain" description="Cell envelope-related transcriptional attenuator" evidence="4">
    <location>
        <begin position="105"/>
        <end position="264"/>
    </location>
</feature>
<keyword evidence="7" id="KW-1185">Reference proteome</keyword>
<evidence type="ECO:0000256" key="2">
    <source>
        <dbReference type="SAM" id="MobiDB-lite"/>
    </source>
</evidence>
<dbReference type="Proteomes" id="UP000617734">
    <property type="component" value="Unassembled WGS sequence"/>
</dbReference>
<feature type="compositionally biased region" description="Low complexity" evidence="2">
    <location>
        <begin position="498"/>
        <end position="517"/>
    </location>
</feature>
<comment type="similarity">
    <text evidence="1">Belongs to the LytR/CpsA/Psr (LCP) family.</text>
</comment>
<evidence type="ECO:0000256" key="1">
    <source>
        <dbReference type="ARBA" id="ARBA00006068"/>
    </source>
</evidence>
<dbReference type="Gene3D" id="3.40.630.190">
    <property type="entry name" value="LCP protein"/>
    <property type="match status" value="1"/>
</dbReference>
<dbReference type="InterPro" id="IPR050922">
    <property type="entry name" value="LytR/CpsA/Psr_CW_biosynth"/>
</dbReference>
<keyword evidence="3" id="KW-1133">Transmembrane helix</keyword>
<organism evidence="6 7">
    <name type="scientific">Kitasatospora indigofera</name>
    <dbReference type="NCBI Taxonomy" id="67307"/>
    <lineage>
        <taxon>Bacteria</taxon>
        <taxon>Bacillati</taxon>
        <taxon>Actinomycetota</taxon>
        <taxon>Actinomycetes</taxon>
        <taxon>Kitasatosporales</taxon>
        <taxon>Streptomycetaceae</taxon>
        <taxon>Kitasatospora</taxon>
    </lineage>
</organism>
<feature type="transmembrane region" description="Helical" evidence="3">
    <location>
        <begin position="22"/>
        <end position="45"/>
    </location>
</feature>
<keyword evidence="3" id="KW-0812">Transmembrane</keyword>
<feature type="region of interest" description="Disordered" evidence="2">
    <location>
        <begin position="1"/>
        <end position="20"/>
    </location>
</feature>
<reference evidence="6" key="1">
    <citation type="journal article" date="2014" name="Int. J. Syst. Evol. Microbiol.">
        <title>Complete genome sequence of Corynebacterium casei LMG S-19264T (=DSM 44701T), isolated from a smear-ripened cheese.</title>
        <authorList>
            <consortium name="US DOE Joint Genome Institute (JGI-PGF)"/>
            <person name="Walter F."/>
            <person name="Albersmeier A."/>
            <person name="Kalinowski J."/>
            <person name="Ruckert C."/>
        </authorList>
    </citation>
    <scope>NUCLEOTIDE SEQUENCE</scope>
    <source>
        <strain evidence="6">JCM 4646</strain>
    </source>
</reference>
<feature type="region of interest" description="Disordered" evidence="2">
    <location>
        <begin position="344"/>
        <end position="403"/>
    </location>
</feature>
<sequence length="535" mass="55228">MTDPTNGRTDGRRSGTPRRRRLARTAIGLTAVLVLSVAGAGAWFYHRLDTNISTFDPGGVATSRPPAPVPVTPGARLPVNVLVLGSDTREGGNDALGGGDIGVGHSDTAILLHVYADHKHAVGVSIPRDTLVTIPSCKLQNGTWTTPRTNQMFNEAFTVGEFPNGNPACTQNTVEALTGLRIDHTIVVDFRGVAAMTEAINGVDICVPNDVNSHDIHLKKGPQKISGQPAVDFLRARYGFGDNSDIGRMKRQQAFLSSMIKKVQGQGFSLPTLLPLADAATRSLTVDEGLGTAMKLVDFAQSLQNIKLADITFVTTPWRFAGDRVALVHPDVDTLWALLRQDRTLDGRPTGQGDPATTPTGPAPSADTVPTGPAATGTAPSDGTAAATAPVASPAAPTGPATAAPVTVTVPIVVVNGTKTAGLAGRAADTLRAKGYQDVTLDATGGGRLTTDITYPAAQRAGVEQLAALFPGARLVAESGADSVVITLGRDYEPAAVSPSGGPSPSSTIPSTIPTGIADNARTADTDPCANLTFG</sequence>
<dbReference type="Gene3D" id="3.30.70.2390">
    <property type="match status" value="1"/>
</dbReference>